<proteinExistence type="inferred from homology"/>
<dbReference type="PROSITE" id="PS52015">
    <property type="entry name" value="TONB_CTD"/>
    <property type="match status" value="1"/>
</dbReference>
<organism evidence="14 15">
    <name type="scientific">Desulfoferula mesophila</name>
    <dbReference type="NCBI Taxonomy" id="3058419"/>
    <lineage>
        <taxon>Bacteria</taxon>
        <taxon>Pseudomonadati</taxon>
        <taxon>Thermodesulfobacteriota</taxon>
        <taxon>Desulfarculia</taxon>
        <taxon>Desulfarculales</taxon>
        <taxon>Desulfarculaceae</taxon>
        <taxon>Desulfoferula</taxon>
    </lineage>
</organism>
<dbReference type="Proteomes" id="UP001366166">
    <property type="component" value="Chromosome"/>
</dbReference>
<dbReference type="GO" id="GO:0005886">
    <property type="term" value="C:plasma membrane"/>
    <property type="evidence" value="ECO:0007669"/>
    <property type="project" value="UniProtKB-SubCell"/>
</dbReference>
<dbReference type="PANTHER" id="PTHR33446">
    <property type="entry name" value="PROTEIN TONB-RELATED"/>
    <property type="match status" value="1"/>
</dbReference>
<keyword evidence="4" id="KW-1003">Cell membrane</keyword>
<dbReference type="InterPro" id="IPR006260">
    <property type="entry name" value="TonB/TolA_C"/>
</dbReference>
<keyword evidence="3" id="KW-0813">Transport</keyword>
<evidence type="ECO:0000259" key="13">
    <source>
        <dbReference type="PROSITE" id="PS52015"/>
    </source>
</evidence>
<dbReference type="SUPFAM" id="SSF74653">
    <property type="entry name" value="TolA/TonB C-terminal domain"/>
    <property type="match status" value="1"/>
</dbReference>
<dbReference type="EMBL" id="AP028679">
    <property type="protein sequence ID" value="BEQ13322.1"/>
    <property type="molecule type" value="Genomic_DNA"/>
</dbReference>
<dbReference type="RefSeq" id="WP_338604916.1">
    <property type="nucleotide sequence ID" value="NZ_AP028679.1"/>
</dbReference>
<feature type="domain" description="TonB C-terminal" evidence="13">
    <location>
        <begin position="193"/>
        <end position="286"/>
    </location>
</feature>
<dbReference type="Pfam" id="PF13103">
    <property type="entry name" value="TonB_2"/>
    <property type="match status" value="1"/>
</dbReference>
<evidence type="ECO:0000313" key="15">
    <source>
        <dbReference type="Proteomes" id="UP001366166"/>
    </source>
</evidence>
<dbReference type="InterPro" id="IPR037682">
    <property type="entry name" value="TonB_C"/>
</dbReference>
<reference evidence="15" key="1">
    <citation type="journal article" date="2023" name="Arch. Microbiol.">
        <title>Desulfoferula mesophilus gen. nov. sp. nov., a mesophilic sulfate-reducing bacterium isolated from a brackish lake sediment.</title>
        <authorList>
            <person name="Watanabe T."/>
            <person name="Yabe T."/>
            <person name="Tsuji J.M."/>
            <person name="Fukui M."/>
        </authorList>
    </citation>
    <scope>NUCLEOTIDE SEQUENCE [LARGE SCALE GENOMIC DNA]</scope>
    <source>
        <strain evidence="15">12FAK</strain>
    </source>
</reference>
<protein>
    <recommendedName>
        <fullName evidence="13">TonB C-terminal domain-containing protein</fullName>
    </recommendedName>
</protein>
<feature type="compositionally biased region" description="Basic and acidic residues" evidence="11">
    <location>
        <begin position="101"/>
        <end position="118"/>
    </location>
</feature>
<comment type="similarity">
    <text evidence="2">Belongs to the TonB family.</text>
</comment>
<name>A0AAU9EWX4_9BACT</name>
<keyword evidence="15" id="KW-1185">Reference proteome</keyword>
<sequence length="286" mass="31210">MNSATLKRFNFWDDEQVAWAIGVSLGLHLLLILVLAFWPGWHVSRPKSFAPVYNVALVSPAVLARPAPAPAPPAPKAAPKPAPKPAPPKPVPAKPAPPVKAKPEPQKEAVALKKDSPKRIKPKPAAKQPDPDRLLASRLKKMEKEVAAERRDEQKLTSALSRLESKVATRQAASGAFAAGNASADTSSLRFQVYYTEIWERVRRQWVLPEALVKSAAHLEAVVVARIRRDGALAKVWLEKSSGNSRLDASALRAVEKAAPFPPLPSVVRGREHEIGLRFRPEDLNG</sequence>
<dbReference type="AlphaFoldDB" id="A0AAU9EWX4"/>
<evidence type="ECO:0000313" key="14">
    <source>
        <dbReference type="EMBL" id="BEQ13322.1"/>
    </source>
</evidence>
<keyword evidence="8 12" id="KW-1133">Transmembrane helix</keyword>
<keyword evidence="9 12" id="KW-0472">Membrane</keyword>
<dbReference type="GO" id="GO:0015031">
    <property type="term" value="P:protein transport"/>
    <property type="evidence" value="ECO:0007669"/>
    <property type="project" value="UniProtKB-KW"/>
</dbReference>
<evidence type="ECO:0000256" key="1">
    <source>
        <dbReference type="ARBA" id="ARBA00004383"/>
    </source>
</evidence>
<comment type="subcellular location">
    <subcellularLocation>
        <location evidence="1">Cell inner membrane</location>
        <topology evidence="1">Single-pass membrane protein</topology>
        <orientation evidence="1">Periplasmic side</orientation>
    </subcellularLocation>
</comment>
<dbReference type="Gene3D" id="3.30.1150.10">
    <property type="match status" value="1"/>
</dbReference>
<evidence type="ECO:0000256" key="10">
    <source>
        <dbReference type="SAM" id="Coils"/>
    </source>
</evidence>
<keyword evidence="6 12" id="KW-0812">Transmembrane</keyword>
<gene>
    <name evidence="14" type="ORF">FAK_03880</name>
</gene>
<dbReference type="NCBIfam" id="TIGR01352">
    <property type="entry name" value="tonB_Cterm"/>
    <property type="match status" value="1"/>
</dbReference>
<dbReference type="GO" id="GO:0055085">
    <property type="term" value="P:transmembrane transport"/>
    <property type="evidence" value="ECO:0007669"/>
    <property type="project" value="InterPro"/>
</dbReference>
<evidence type="ECO:0000256" key="3">
    <source>
        <dbReference type="ARBA" id="ARBA00022448"/>
    </source>
</evidence>
<evidence type="ECO:0000256" key="8">
    <source>
        <dbReference type="ARBA" id="ARBA00022989"/>
    </source>
</evidence>
<keyword evidence="5" id="KW-0997">Cell inner membrane</keyword>
<dbReference type="InterPro" id="IPR051045">
    <property type="entry name" value="TonB-dependent_transducer"/>
</dbReference>
<dbReference type="KEGG" id="dmp:FAK_03880"/>
<feature type="region of interest" description="Disordered" evidence="11">
    <location>
        <begin position="67"/>
        <end position="134"/>
    </location>
</feature>
<evidence type="ECO:0000256" key="11">
    <source>
        <dbReference type="SAM" id="MobiDB-lite"/>
    </source>
</evidence>
<evidence type="ECO:0000256" key="7">
    <source>
        <dbReference type="ARBA" id="ARBA00022927"/>
    </source>
</evidence>
<keyword evidence="10" id="KW-0175">Coiled coil</keyword>
<evidence type="ECO:0000256" key="6">
    <source>
        <dbReference type="ARBA" id="ARBA00022692"/>
    </source>
</evidence>
<evidence type="ECO:0000256" key="4">
    <source>
        <dbReference type="ARBA" id="ARBA00022475"/>
    </source>
</evidence>
<accession>A0AAU9EWX4</accession>
<evidence type="ECO:0000256" key="9">
    <source>
        <dbReference type="ARBA" id="ARBA00023136"/>
    </source>
</evidence>
<feature type="coiled-coil region" evidence="10">
    <location>
        <begin position="139"/>
        <end position="166"/>
    </location>
</feature>
<feature type="compositionally biased region" description="Pro residues" evidence="11">
    <location>
        <begin position="67"/>
        <end position="100"/>
    </location>
</feature>
<feature type="transmembrane region" description="Helical" evidence="12">
    <location>
        <begin position="17"/>
        <end position="38"/>
    </location>
</feature>
<evidence type="ECO:0000256" key="5">
    <source>
        <dbReference type="ARBA" id="ARBA00022519"/>
    </source>
</evidence>
<evidence type="ECO:0000256" key="2">
    <source>
        <dbReference type="ARBA" id="ARBA00006555"/>
    </source>
</evidence>
<keyword evidence="7" id="KW-0653">Protein transport</keyword>
<evidence type="ECO:0000256" key="12">
    <source>
        <dbReference type="SAM" id="Phobius"/>
    </source>
</evidence>